<dbReference type="Gene3D" id="3.20.20.410">
    <property type="entry name" value="Protein of unknown function UPF0759"/>
    <property type="match status" value="1"/>
</dbReference>
<dbReference type="EMBL" id="UOFD01000018">
    <property type="protein sequence ID" value="VAW50835.1"/>
    <property type="molecule type" value="Genomic_DNA"/>
</dbReference>
<protein>
    <recommendedName>
        <fullName evidence="2">DUF72 domain-containing protein</fullName>
    </recommendedName>
</protein>
<proteinExistence type="predicted"/>
<dbReference type="AlphaFoldDB" id="A0A3B0W4N2"/>
<accession>A0A3B0W4N2</accession>
<dbReference type="InterPro" id="IPR036520">
    <property type="entry name" value="UPF0759_sf"/>
</dbReference>
<feature type="non-terminal residue" evidence="1">
    <location>
        <position position="66"/>
    </location>
</feature>
<gene>
    <name evidence="1" type="ORF">MNBD_GAMMA06-453</name>
</gene>
<organism evidence="1">
    <name type="scientific">hydrothermal vent metagenome</name>
    <dbReference type="NCBI Taxonomy" id="652676"/>
    <lineage>
        <taxon>unclassified sequences</taxon>
        <taxon>metagenomes</taxon>
        <taxon>ecological metagenomes</taxon>
    </lineage>
</organism>
<reference evidence="1" key="1">
    <citation type="submission" date="2018-06" db="EMBL/GenBank/DDBJ databases">
        <authorList>
            <person name="Zhirakovskaya E."/>
        </authorList>
    </citation>
    <scope>NUCLEOTIDE SEQUENCE</scope>
</reference>
<sequence>MRLRKTVKQKIIPGAYGWRQKHWSNSFYPEDLPAEDDWRLTYYSNEFDVVLVPADYWQAGKINTCE</sequence>
<evidence type="ECO:0008006" key="2">
    <source>
        <dbReference type="Google" id="ProtNLM"/>
    </source>
</evidence>
<evidence type="ECO:0000313" key="1">
    <source>
        <dbReference type="EMBL" id="VAW50835.1"/>
    </source>
</evidence>
<dbReference type="SUPFAM" id="SSF117396">
    <property type="entry name" value="TM1631-like"/>
    <property type="match status" value="1"/>
</dbReference>
<name>A0A3B0W4N2_9ZZZZ</name>